<dbReference type="PROSITE" id="PS51462">
    <property type="entry name" value="NUDIX"/>
    <property type="match status" value="1"/>
</dbReference>
<reference evidence="5 6" key="1">
    <citation type="journal article" date="2006" name="Extremophiles">
        <title>Characterization of Exiguobacterium isolates from the Siberian permafrost. Description of Exiguobacterium sibiricum sp. nov.</title>
        <authorList>
            <person name="Rodrigues D.F."/>
            <person name="Goris J."/>
            <person name="Vishnivetskaya T."/>
            <person name="Gilichinsky D."/>
            <person name="Thomashow M.F."/>
            <person name="Tiedje J.M."/>
        </authorList>
    </citation>
    <scope>NUCLEOTIDE SEQUENCE [LARGE SCALE GENOMIC DNA]</scope>
    <source>
        <strain evidence="6">DSM 17290 / CIP 109462 / JCM 13490 / 255-15</strain>
    </source>
</reference>
<dbReference type="Gene3D" id="3.90.79.10">
    <property type="entry name" value="Nucleoside Triphosphate Pyrophosphohydrolase"/>
    <property type="match status" value="1"/>
</dbReference>
<protein>
    <submittedName>
        <fullName evidence="5">NUDIX hydrolase</fullName>
    </submittedName>
</protein>
<dbReference type="HOGENOM" id="CLU_037162_18_9_9"/>
<evidence type="ECO:0000313" key="6">
    <source>
        <dbReference type="Proteomes" id="UP000001681"/>
    </source>
</evidence>
<dbReference type="InterPro" id="IPR015797">
    <property type="entry name" value="NUDIX_hydrolase-like_dom_sf"/>
</dbReference>
<organism evidence="5 6">
    <name type="scientific">Exiguobacterium sibiricum (strain DSM 17290 / CCUG 55495 / CIP 109462 / JCM 13490 / 255-15)</name>
    <dbReference type="NCBI Taxonomy" id="262543"/>
    <lineage>
        <taxon>Bacteria</taxon>
        <taxon>Bacillati</taxon>
        <taxon>Bacillota</taxon>
        <taxon>Bacilli</taxon>
        <taxon>Bacillales</taxon>
        <taxon>Bacillales Family XII. Incertae Sedis</taxon>
        <taxon>Exiguobacterium</taxon>
    </lineage>
</organism>
<proteinExistence type="predicted"/>
<keyword evidence="2 5" id="KW-0378">Hydrolase</keyword>
<reference evidence="5 6" key="2">
    <citation type="journal article" date="2008" name="BMC Genomics">
        <title>Architecture of thermal adaptation in an Exiguobacterium sibiricum strain isolated from 3 million year old permafrost: a genome and transcriptome approach.</title>
        <authorList>
            <person name="Rodrigues D.F."/>
            <person name="Ivanova N."/>
            <person name="He Z."/>
            <person name="Huebner M."/>
            <person name="Zhou J."/>
            <person name="Tiedje J.M."/>
        </authorList>
    </citation>
    <scope>NUCLEOTIDE SEQUENCE [LARGE SCALE GENOMIC DNA]</scope>
    <source>
        <strain evidence="6">DSM 17290 / CIP 109462 / JCM 13490 / 255-15</strain>
    </source>
</reference>
<name>B1YK31_EXIS2</name>
<gene>
    <name evidence="5" type="ordered locus">Exig_0631</name>
</gene>
<reference evidence="6" key="3">
    <citation type="submission" date="2008-04" db="EMBL/GenBank/DDBJ databases">
        <title>Complete sequence of chromosome of Exiguobacterium sibiricum 255-15.</title>
        <authorList>
            <consortium name="US DOE Joint Genome Institute"/>
            <person name="Copeland A."/>
            <person name="Lucas S."/>
            <person name="Lapidus A."/>
            <person name="Glavina del Rio T."/>
            <person name="Dalin E."/>
            <person name="Tice H."/>
            <person name="Bruce D."/>
            <person name="Goodwin L."/>
            <person name="Pitluck S."/>
            <person name="Kiss H."/>
            <person name="Chertkov O."/>
            <person name="Monk C."/>
            <person name="Brettin T."/>
            <person name="Detter J.C."/>
            <person name="Han C."/>
            <person name="Kuske C.R."/>
            <person name="Schmutz J."/>
            <person name="Larimer F."/>
            <person name="Land M."/>
            <person name="Hauser L."/>
            <person name="Kyrpides N."/>
            <person name="Mikhailova N."/>
            <person name="Vishnivetskaya T."/>
            <person name="Rodrigues D.F."/>
            <person name="Gilichinsky D."/>
            <person name="Tiedje J."/>
            <person name="Richardson P."/>
        </authorList>
    </citation>
    <scope>NUCLEOTIDE SEQUENCE [LARGE SCALE GENOMIC DNA]</scope>
    <source>
        <strain evidence="6">DSM 17290 / CIP 109462 / JCM 13490 / 255-15</strain>
    </source>
</reference>
<dbReference type="STRING" id="262543.Exig_0631"/>
<dbReference type="KEGG" id="esi:Exig_0631"/>
<dbReference type="Pfam" id="PF00293">
    <property type="entry name" value="NUDIX"/>
    <property type="match status" value="1"/>
</dbReference>
<dbReference type="RefSeq" id="WP_012369536.1">
    <property type="nucleotide sequence ID" value="NC_010556.1"/>
</dbReference>
<dbReference type="CDD" id="cd04669">
    <property type="entry name" value="NUDIX_Hydrolase"/>
    <property type="match status" value="1"/>
</dbReference>
<keyword evidence="3" id="KW-0460">Magnesium</keyword>
<keyword evidence="6" id="KW-1185">Reference proteome</keyword>
<dbReference type="AlphaFoldDB" id="B1YK31"/>
<dbReference type="SUPFAM" id="SSF55811">
    <property type="entry name" value="Nudix"/>
    <property type="match status" value="1"/>
</dbReference>
<dbReference type="InterPro" id="IPR000086">
    <property type="entry name" value="NUDIX_hydrolase_dom"/>
</dbReference>
<feature type="domain" description="Nudix hydrolase" evidence="4">
    <location>
        <begin position="1"/>
        <end position="129"/>
    </location>
</feature>
<sequence length="141" mass="15736">MPIQRSAIILINEADEVALIRRDKPGETYYVFPGGGREAGATLEETAIREAHEELGVDVELEGVAANVHFNGLENPYYWAKITGGVFGTGTGEEFEDESSGYTPLWIKREALTDLPIRPTSLVQELTKMTDRFYNIELKDN</sequence>
<evidence type="ECO:0000256" key="1">
    <source>
        <dbReference type="ARBA" id="ARBA00001946"/>
    </source>
</evidence>
<dbReference type="OrthoDB" id="511483at2"/>
<dbReference type="EMBL" id="CP001022">
    <property type="protein sequence ID" value="ACB60112.1"/>
    <property type="molecule type" value="Genomic_DNA"/>
</dbReference>
<dbReference type="Proteomes" id="UP000001681">
    <property type="component" value="Chromosome"/>
</dbReference>
<dbReference type="eggNOG" id="COG1051">
    <property type="taxonomic scope" value="Bacteria"/>
</dbReference>
<dbReference type="GO" id="GO:0016787">
    <property type="term" value="F:hydrolase activity"/>
    <property type="evidence" value="ECO:0007669"/>
    <property type="project" value="UniProtKB-KW"/>
</dbReference>
<evidence type="ECO:0000259" key="4">
    <source>
        <dbReference type="PROSITE" id="PS51462"/>
    </source>
</evidence>
<evidence type="ECO:0000256" key="3">
    <source>
        <dbReference type="ARBA" id="ARBA00022842"/>
    </source>
</evidence>
<dbReference type="PANTHER" id="PTHR43046">
    <property type="entry name" value="GDP-MANNOSE MANNOSYL HYDROLASE"/>
    <property type="match status" value="1"/>
</dbReference>
<dbReference type="PANTHER" id="PTHR43046:SF12">
    <property type="entry name" value="GDP-MANNOSE MANNOSYL HYDROLASE"/>
    <property type="match status" value="1"/>
</dbReference>
<accession>B1YK31</accession>
<comment type="cofactor">
    <cofactor evidence="1">
        <name>Mg(2+)</name>
        <dbReference type="ChEBI" id="CHEBI:18420"/>
    </cofactor>
</comment>
<evidence type="ECO:0000313" key="5">
    <source>
        <dbReference type="EMBL" id="ACB60112.1"/>
    </source>
</evidence>
<evidence type="ECO:0000256" key="2">
    <source>
        <dbReference type="ARBA" id="ARBA00022801"/>
    </source>
</evidence>